<evidence type="ECO:0000313" key="4">
    <source>
        <dbReference type="Proteomes" id="UP000034764"/>
    </source>
</evidence>
<evidence type="ECO:0000256" key="1">
    <source>
        <dbReference type="SAM" id="MobiDB-lite"/>
    </source>
</evidence>
<feature type="region of interest" description="Disordered" evidence="1">
    <location>
        <begin position="89"/>
        <end position="116"/>
    </location>
</feature>
<keyword evidence="2" id="KW-0812">Transmembrane</keyword>
<dbReference type="AlphaFoldDB" id="A0A0G0RMB6"/>
<accession>A0A0G0RMB6</accession>
<dbReference type="Proteomes" id="UP000034764">
    <property type="component" value="Unassembled WGS sequence"/>
</dbReference>
<sequence length="116" mass="12914">MSILEEIRQQPKHIREIMFGFCVITTISIIGLVWYRSFEKNLFVLLNPSDTINQNQYAQANSSLLGDIGSTFKDLSGTIFGFVGVDSGSKDQDVKNNQNPAVENNKGYLLPLSGQK</sequence>
<reference evidence="3 4" key="1">
    <citation type="journal article" date="2015" name="Nature">
        <title>rRNA introns, odd ribosomes, and small enigmatic genomes across a large radiation of phyla.</title>
        <authorList>
            <person name="Brown C.T."/>
            <person name="Hug L.A."/>
            <person name="Thomas B.C."/>
            <person name="Sharon I."/>
            <person name="Castelle C.J."/>
            <person name="Singh A."/>
            <person name="Wilkins M.J."/>
            <person name="Williams K.H."/>
            <person name="Banfield J.F."/>
        </authorList>
    </citation>
    <scope>NUCLEOTIDE SEQUENCE [LARGE SCALE GENOMIC DNA]</scope>
</reference>
<evidence type="ECO:0000256" key="2">
    <source>
        <dbReference type="SAM" id="Phobius"/>
    </source>
</evidence>
<feature type="transmembrane region" description="Helical" evidence="2">
    <location>
        <begin position="17"/>
        <end position="35"/>
    </location>
</feature>
<gene>
    <name evidence="3" type="ORF">UT53_C0011G0015</name>
</gene>
<name>A0A0G0RMB6_9BACT</name>
<dbReference type="EMBL" id="LBXD01000011">
    <property type="protein sequence ID" value="KKR23630.1"/>
    <property type="molecule type" value="Genomic_DNA"/>
</dbReference>
<protein>
    <submittedName>
        <fullName evidence="3">Uncharacterized protein</fullName>
    </submittedName>
</protein>
<keyword evidence="2" id="KW-1133">Transmembrane helix</keyword>
<keyword evidence="2" id="KW-0472">Membrane</keyword>
<proteinExistence type="predicted"/>
<comment type="caution">
    <text evidence="3">The sequence shown here is derived from an EMBL/GenBank/DDBJ whole genome shotgun (WGS) entry which is preliminary data.</text>
</comment>
<evidence type="ECO:0000313" key="3">
    <source>
        <dbReference type="EMBL" id="KKR23630.1"/>
    </source>
</evidence>
<organism evidence="3 4">
    <name type="scientific">Candidatus Yanofskybacteria bacterium GW2011_GWD2_39_48</name>
    <dbReference type="NCBI Taxonomy" id="1619031"/>
    <lineage>
        <taxon>Bacteria</taxon>
        <taxon>Candidatus Yanofskyibacteriota</taxon>
    </lineage>
</organism>